<dbReference type="FunFam" id="3.90.1770.10:FF:000001">
    <property type="entry name" value="acetyl-CoA carboxylase 1"/>
    <property type="match status" value="1"/>
</dbReference>
<dbReference type="InterPro" id="IPR000089">
    <property type="entry name" value="Biotin_lipoyl"/>
</dbReference>
<keyword evidence="7 14" id="KW-0067">ATP-binding</keyword>
<dbReference type="Pfam" id="PF00364">
    <property type="entry name" value="Biotin_lipoyl"/>
    <property type="match status" value="1"/>
</dbReference>
<protein>
    <recommendedName>
        <fullName evidence="22">Acetyl-CoA carboxylase</fullName>
    </recommendedName>
</protein>
<dbReference type="Gene3D" id="3.90.1770.10">
    <property type="entry name" value="PreATP-grasp domain"/>
    <property type="match status" value="1"/>
</dbReference>
<dbReference type="GO" id="GO:0005524">
    <property type="term" value="F:ATP binding"/>
    <property type="evidence" value="ECO:0007669"/>
    <property type="project" value="UniProtKB-UniRule"/>
</dbReference>
<dbReference type="Pfam" id="PF21385">
    <property type="entry name" value="ACCA_BT"/>
    <property type="match status" value="1"/>
</dbReference>
<dbReference type="Pfam" id="PF02786">
    <property type="entry name" value="CPSase_L_D2"/>
    <property type="match status" value="1"/>
</dbReference>
<dbReference type="InterPro" id="IPR011764">
    <property type="entry name" value="Biotin_carboxylation_dom"/>
</dbReference>
<evidence type="ECO:0000259" key="16">
    <source>
        <dbReference type="PROSITE" id="PS50968"/>
    </source>
</evidence>
<feature type="region of interest" description="Disordered" evidence="15">
    <location>
        <begin position="1241"/>
        <end position="1260"/>
    </location>
</feature>
<dbReference type="InterPro" id="IPR005481">
    <property type="entry name" value="BC-like_N"/>
</dbReference>
<feature type="region of interest" description="Disordered" evidence="15">
    <location>
        <begin position="207"/>
        <end position="238"/>
    </location>
</feature>
<dbReference type="SUPFAM" id="SSF51230">
    <property type="entry name" value="Single hybrid motif"/>
    <property type="match status" value="1"/>
</dbReference>
<dbReference type="PANTHER" id="PTHR45728:SF3">
    <property type="entry name" value="ACETYL-COA CARBOXYLASE"/>
    <property type="match status" value="1"/>
</dbReference>
<keyword evidence="10" id="KW-0092">Biotin</keyword>
<dbReference type="EMBL" id="OC317398">
    <property type="protein sequence ID" value="CAD7396619.1"/>
    <property type="molecule type" value="Genomic_DNA"/>
</dbReference>
<evidence type="ECO:0000256" key="13">
    <source>
        <dbReference type="ARBA" id="ARBA00048600"/>
    </source>
</evidence>
<evidence type="ECO:0000256" key="8">
    <source>
        <dbReference type="ARBA" id="ARBA00023098"/>
    </source>
</evidence>
<keyword evidence="11" id="KW-0511">Multifunctional enzyme</keyword>
<evidence type="ECO:0000256" key="5">
    <source>
        <dbReference type="ARBA" id="ARBA00022741"/>
    </source>
</evidence>
<evidence type="ECO:0000256" key="2">
    <source>
        <dbReference type="ARBA" id="ARBA00004956"/>
    </source>
</evidence>
<dbReference type="GO" id="GO:0003989">
    <property type="term" value="F:acetyl-CoA carboxylase activity"/>
    <property type="evidence" value="ECO:0007669"/>
    <property type="project" value="UniProtKB-EC"/>
</dbReference>
<evidence type="ECO:0000256" key="7">
    <source>
        <dbReference type="ARBA" id="ARBA00022840"/>
    </source>
</evidence>
<dbReference type="PANTHER" id="PTHR45728">
    <property type="entry name" value="ACETYL-COA CARBOXYLASE, ISOFORM A"/>
    <property type="match status" value="1"/>
</dbReference>
<dbReference type="InterPro" id="IPR011053">
    <property type="entry name" value="Single_hybrid_motif"/>
</dbReference>
<dbReference type="Pfam" id="PF01039">
    <property type="entry name" value="Carboxyl_trans"/>
    <property type="match status" value="2"/>
</dbReference>
<dbReference type="Pfam" id="PF08326">
    <property type="entry name" value="ACC_central"/>
    <property type="match status" value="1"/>
</dbReference>
<evidence type="ECO:0008006" key="22">
    <source>
        <dbReference type="Google" id="ProtNLM"/>
    </source>
</evidence>
<keyword evidence="9" id="KW-0275">Fatty acid biosynthesis</keyword>
<keyword evidence="3" id="KW-0444">Lipid biosynthesis</keyword>
<dbReference type="SUPFAM" id="SSF56059">
    <property type="entry name" value="Glutathione synthetase ATP-binding domain-like"/>
    <property type="match status" value="1"/>
</dbReference>
<evidence type="ECO:0000256" key="10">
    <source>
        <dbReference type="ARBA" id="ARBA00023267"/>
    </source>
</evidence>
<dbReference type="GO" id="GO:0004075">
    <property type="term" value="F:biotin carboxylase activity"/>
    <property type="evidence" value="ECO:0007669"/>
    <property type="project" value="UniProtKB-EC"/>
</dbReference>
<dbReference type="InterPro" id="IPR013815">
    <property type="entry name" value="ATP_grasp_subdomain_1"/>
</dbReference>
<dbReference type="CDD" id="cd06850">
    <property type="entry name" value="biotinyl_domain"/>
    <property type="match status" value="1"/>
</dbReference>
<dbReference type="FunFam" id="3.40.50.20:FF:000005">
    <property type="entry name" value="acetyl-CoA carboxylase isoform X2"/>
    <property type="match status" value="1"/>
</dbReference>
<dbReference type="PROSITE" id="PS00866">
    <property type="entry name" value="CPSASE_1"/>
    <property type="match status" value="1"/>
</dbReference>
<dbReference type="PROSITE" id="PS50968">
    <property type="entry name" value="BIOTINYL_LIPOYL"/>
    <property type="match status" value="1"/>
</dbReference>
<dbReference type="Gene3D" id="3.30.470.20">
    <property type="entry name" value="ATP-grasp fold, B domain"/>
    <property type="match status" value="1"/>
</dbReference>
<evidence type="ECO:0000256" key="1">
    <source>
        <dbReference type="ARBA" id="ARBA00001953"/>
    </source>
</evidence>
<dbReference type="PROSITE" id="PS50975">
    <property type="entry name" value="ATP_GRASP"/>
    <property type="match status" value="1"/>
</dbReference>
<dbReference type="SUPFAM" id="SSF52440">
    <property type="entry name" value="PreATP-grasp domain"/>
    <property type="match status" value="1"/>
</dbReference>
<feature type="domain" description="ATP-grasp" evidence="17">
    <location>
        <begin position="426"/>
        <end position="640"/>
    </location>
</feature>
<feature type="domain" description="CoA carboxyltransferase C-terminal" evidence="20">
    <location>
        <begin position="2049"/>
        <end position="2365"/>
    </location>
</feature>
<keyword evidence="4" id="KW-0436">Ligase</keyword>
<proteinExistence type="predicted"/>
<dbReference type="Gene3D" id="3.30.1490.20">
    <property type="entry name" value="ATP-grasp fold, A domain"/>
    <property type="match status" value="1"/>
</dbReference>
<dbReference type="PROSITE" id="PS50980">
    <property type="entry name" value="COA_CT_NTER"/>
    <property type="match status" value="1"/>
</dbReference>
<comment type="catalytic activity">
    <reaction evidence="13">
        <text>N(6)-biotinyl-L-lysyl-[protein] + hydrogencarbonate + ATP = N(6)-carboxybiotinyl-L-lysyl-[protein] + ADP + phosphate + H(+)</text>
        <dbReference type="Rhea" id="RHEA:13501"/>
        <dbReference type="Rhea" id="RHEA-COMP:10505"/>
        <dbReference type="Rhea" id="RHEA-COMP:10506"/>
        <dbReference type="ChEBI" id="CHEBI:15378"/>
        <dbReference type="ChEBI" id="CHEBI:17544"/>
        <dbReference type="ChEBI" id="CHEBI:30616"/>
        <dbReference type="ChEBI" id="CHEBI:43474"/>
        <dbReference type="ChEBI" id="CHEBI:83144"/>
        <dbReference type="ChEBI" id="CHEBI:83145"/>
        <dbReference type="ChEBI" id="CHEBI:456216"/>
        <dbReference type="EC" id="6.3.4.14"/>
    </reaction>
</comment>
<evidence type="ECO:0000256" key="14">
    <source>
        <dbReference type="PROSITE-ProRule" id="PRU00409"/>
    </source>
</evidence>
<dbReference type="GO" id="GO:0046872">
    <property type="term" value="F:metal ion binding"/>
    <property type="evidence" value="ECO:0007669"/>
    <property type="project" value="InterPro"/>
</dbReference>
<sequence>MVTYKRRSPLPKFDLIVSYHPSDSMIMIKLTLEKEICQHDLCAQVAQRTQVIDYFLKRSAISYLIMSCMCYKLHQQLKHRKRKISDCGTTALQQFLLAKYFTSILAAVELHYNLPRNSLLPYPSTAIWATPQTPLDYGLAENTIVGAFLSPEKPSDKTRMDTGNNTDIILDHSDGNSNPLKKPVNFILGDGDGDGDDEQDGQIGFSEEASDLFPSDQPDSLSSLGREGGSRPGSSTNLNNMFALAERRKRLRPSMSQGTVMAHSRFQEKDFTVGTPEEFVRRFGGSKFGLCLISSLFKQVLIANNGIAAVKCMRSIRRWSYELFKNERAIRFIAMVTPEDLKANAEYLKMADHYVPVPGGSNNNNYANVELILDIAVRTQAQAVWAGWGHASENPKLPELLHKSHIAFIGPPDRAMWALGDKIASSIVAQTANIPTLPWSGSDLKAHYSGKKIKISSELYKKGCISSIEDGLIAAQKIGFPVMIKASEGGGGKGIRKVEGPEEFPNLFRQVQSEVPGSPIFIMKLARCARHLEVQLLADQYGNAISLFGRDCSIQRRHQKIIEEAPAVIARQEIFEDMERAAVRLAKMVGYVSAGTVEYLYDTDGNYYFLELNPRLQVEHPCTEMVADVNLPAAQLQIAMGLPLHRIKDIRLLYGETPWGENEIDFDTPRHKPQPWGHVIAARITSENPDEVLYLNNLYSKIQGCNALVNFVNVELINDGYKYNVHATKSGPNTYFLVMNGSFKELEVHRMSDGGILLSVDGSSFTTYMREEVDRYRIVIGNQTCIFEKENDPSLLRSLSAGKLVNYLVEDGGHVNAGQPYAEIEPIITLHWSALLQVMKMVMTLTANEAGTLFYVKRPGAVLDAGSLIAHLELDDASLVTRAQEYKDKFPEFETSGPPVPEKLNHLVASYKVMLDNILAGYCLPDPYHLARMREVVEKFMASLRDPSLPLLELQEVIASMSGRIPISVEKKIRKLMSLYERNITSVLAQFPSQQIACVIDSHAANLQRRADRDVFFLTTQSIVQLVQRYRNGIRGRMKTAVYELLNQYYEVESQFQHGSYDKCVTGIRERNKDDMAAVTATIFSHAQVSKKNVLVTMLIDHLWSNEPGLTDELSVTLNDLTTLNRSEHSRVLIAAHQPAYELRHNQMESIFLSAVDMYGHDFHPENLQKLIMSETSIFDILHDFFYHSNKAVCNASLEVYVRRAYISYELTCLQLMDMSGEISLVQYQFLLPKSHPNRIPLNKCSDPSDPPKSELQPTGQIESCHRTGCMAAFESFEQFEQYADEMMDMLEEFSIPATLVSPKVLEALESGSESRLSTSINISMSLGEGRPTQDDVHQLKEPIHIMNIAVKDKNDTEDSVLSKIFGDFCTKRQEELTKRGVRRITFLVLVRRQFPKFFTYRCRNNYAEDRIYRHLEPAMAFQLELNRMRTYDLEALPTSDQKMHLYLGKAKVAKGQPVTDYRFFIRSIIRHSDLITKEASFEYLQNEGERALLEAMDELEVAFSHPDSKRTDCNHIFLNFVPTVIMDPVKIEESVTNMVMRYGPRLWKLRVLQAELKMTIRQTPNSETSSVRLCLANDSGYSLDLCLYKEVTDPKTGVIKFEAYGPKQGAMHGLPISIPYMTKDYLQQKRFQAQSVGTTYVYDIPDMFRQVLERLWKEHSEQRGPGKIPPKLVDTIELVLDGGNLTEQKRLPGENNIGMIAWRMTLYTPEYPDGRQIIVIANDITFLIGSFGPLEDLLFCRASELSRSLQIPRIYIAANSGARIGLAEEIKHLFRVAWEDSEEPDKIGMIAWRMTLYTPEYPDGRQIIVIANDITFLIGSFGPLEDLLFCRASELSRSLQIPRIYIAANSGARIGLAEEIKHLFRVAWEDSEEPDKGFKYLYLTTEDFTKVSAMNSVRAILIEDEGEPRYKITDIIGKEDGLGVENLQAAGMIAGETSQAYKEVVTISMVSCRAIGIGSYLVRLGQRVIQIENSHIILTGYSALNKLLGREVYASNNQLGGTQIMYNNGITHKTEPRDLDGIHTILKWLSYIPKDKLSPVPVIEPLDPVDREVQYMPTKTPYNPRWMLGGRPSPSNPEEWEKGFFDHNSFEEIMQLWAQTVVVGRARLGGIPVGVIAVETRTVELTLPADPANLDSEAKTLSQAGQVWFPDSAYKTAQAIQDFSREDLPLIIFANWRGFSGGMKDMYEQIMKFGAYIVDGLREYNQPIIIYIPPNGELRGGAWAVVDPTINPRHMEMYADPESRGGVLEPEGIVEIKFRTKDLLKVIHRIDPVVISLTEKLNSGNESSETKASLELSIKERESFLLPMYHQVAVHFADLHDTPERMQEKGVIQDIVPWRKSRQVLHWRLKRLLLENQIKSQMLSIQPNLSVGQAEAMLRRWFVEDKGTTVAYLWENNEAVVSWLLEQQQETPGRSVLTRNLTAVKKDAIIQQIKSSLEKCPEVSLDAIVEIIQHLTPHQRAEALRTLSHVESISNPAEQSTP</sequence>
<dbReference type="UniPathway" id="UPA00655">
    <property type="reaction ID" value="UER00711"/>
</dbReference>
<reference evidence="21" key="1">
    <citation type="submission" date="2020-11" db="EMBL/GenBank/DDBJ databases">
        <authorList>
            <person name="Tran Van P."/>
        </authorList>
    </citation>
    <scope>NUCLEOTIDE SEQUENCE</scope>
</reference>
<dbReference type="Gene3D" id="2.40.50.100">
    <property type="match status" value="1"/>
</dbReference>
<dbReference type="FunFam" id="3.30.1490.20:FF:000003">
    <property type="entry name" value="acetyl-CoA carboxylase isoform X1"/>
    <property type="match status" value="1"/>
</dbReference>
<dbReference type="InterPro" id="IPR049076">
    <property type="entry name" value="ACCA"/>
</dbReference>
<dbReference type="InterPro" id="IPR049074">
    <property type="entry name" value="ACCA_BT"/>
</dbReference>
<evidence type="ECO:0000259" key="20">
    <source>
        <dbReference type="PROSITE" id="PS50989"/>
    </source>
</evidence>
<dbReference type="PROSITE" id="PS50989">
    <property type="entry name" value="COA_CT_CTER"/>
    <property type="match status" value="1"/>
</dbReference>
<dbReference type="FunFam" id="3.90.226.10:FF:000010">
    <property type="entry name" value="acetyl-CoA carboxylase isoform X2"/>
    <property type="match status" value="1"/>
</dbReference>
<feature type="domain" description="Biotin carboxylation" evidence="18">
    <location>
        <begin position="296"/>
        <end position="800"/>
    </location>
</feature>
<dbReference type="GO" id="GO:0006633">
    <property type="term" value="P:fatty acid biosynthetic process"/>
    <property type="evidence" value="ECO:0007669"/>
    <property type="project" value="UniProtKB-KW"/>
</dbReference>
<evidence type="ECO:0000259" key="19">
    <source>
        <dbReference type="PROSITE" id="PS50980"/>
    </source>
</evidence>
<accession>A0A7R9CKB5</accession>
<evidence type="ECO:0000259" key="18">
    <source>
        <dbReference type="PROSITE" id="PS50979"/>
    </source>
</evidence>
<dbReference type="Gene3D" id="3.90.226.10">
    <property type="entry name" value="2-enoyl-CoA Hydratase, Chain A, domain 1"/>
    <property type="match status" value="4"/>
</dbReference>
<evidence type="ECO:0000256" key="3">
    <source>
        <dbReference type="ARBA" id="ARBA00022516"/>
    </source>
</evidence>
<gene>
    <name evidence="21" type="ORF">TCEB3V08_LOCUS3706</name>
</gene>
<evidence type="ECO:0000256" key="11">
    <source>
        <dbReference type="ARBA" id="ARBA00023268"/>
    </source>
</evidence>
<organism evidence="21">
    <name type="scientific">Timema cristinae</name>
    <name type="common">Walking stick</name>
    <dbReference type="NCBI Taxonomy" id="61476"/>
    <lineage>
        <taxon>Eukaryota</taxon>
        <taxon>Metazoa</taxon>
        <taxon>Ecdysozoa</taxon>
        <taxon>Arthropoda</taxon>
        <taxon>Hexapoda</taxon>
        <taxon>Insecta</taxon>
        <taxon>Pterygota</taxon>
        <taxon>Neoptera</taxon>
        <taxon>Polyneoptera</taxon>
        <taxon>Phasmatodea</taxon>
        <taxon>Timematodea</taxon>
        <taxon>Timematoidea</taxon>
        <taxon>Timematidae</taxon>
        <taxon>Timema</taxon>
    </lineage>
</organism>
<feature type="domain" description="CoA carboxyltransferase N-terminal" evidence="19">
    <location>
        <begin position="1620"/>
        <end position="2045"/>
    </location>
</feature>
<dbReference type="GO" id="GO:0005739">
    <property type="term" value="C:mitochondrion"/>
    <property type="evidence" value="ECO:0007669"/>
    <property type="project" value="TreeGrafter"/>
</dbReference>
<evidence type="ECO:0000256" key="6">
    <source>
        <dbReference type="ARBA" id="ARBA00022832"/>
    </source>
</evidence>
<name>A0A7R9CKB5_TIMCR</name>
<evidence type="ECO:0000256" key="12">
    <source>
        <dbReference type="ARBA" id="ARBA00048065"/>
    </source>
</evidence>
<evidence type="ECO:0000256" key="4">
    <source>
        <dbReference type="ARBA" id="ARBA00022598"/>
    </source>
</evidence>
<keyword evidence="6" id="KW-0276">Fatty acid metabolism</keyword>
<dbReference type="InterPro" id="IPR013537">
    <property type="entry name" value="AcCoA_COase_cen"/>
</dbReference>
<keyword evidence="5 14" id="KW-0547">Nucleotide-binding</keyword>
<evidence type="ECO:0000259" key="17">
    <source>
        <dbReference type="PROSITE" id="PS50975"/>
    </source>
</evidence>
<comment type="cofactor">
    <cofactor evidence="1">
        <name>biotin</name>
        <dbReference type="ChEBI" id="CHEBI:57586"/>
    </cofactor>
</comment>
<dbReference type="SUPFAM" id="SSF52096">
    <property type="entry name" value="ClpP/crotonase"/>
    <property type="match status" value="3"/>
</dbReference>
<dbReference type="Pfam" id="PF00289">
    <property type="entry name" value="Biotin_carb_N"/>
    <property type="match status" value="1"/>
</dbReference>
<feature type="domain" description="Lipoyl-binding" evidence="16">
    <location>
        <begin position="787"/>
        <end position="873"/>
    </location>
</feature>
<keyword evidence="8" id="KW-0443">Lipid metabolism</keyword>
<dbReference type="Gene3D" id="3.40.50.20">
    <property type="match status" value="1"/>
</dbReference>
<dbReference type="PROSITE" id="PS50979">
    <property type="entry name" value="BC"/>
    <property type="match status" value="1"/>
</dbReference>
<evidence type="ECO:0000256" key="15">
    <source>
        <dbReference type="SAM" id="MobiDB-lite"/>
    </source>
</evidence>
<dbReference type="PROSITE" id="PS00867">
    <property type="entry name" value="CPSASE_2"/>
    <property type="match status" value="1"/>
</dbReference>
<dbReference type="InterPro" id="IPR011761">
    <property type="entry name" value="ATP-grasp"/>
</dbReference>
<dbReference type="InterPro" id="IPR011762">
    <property type="entry name" value="COA_CT_N"/>
</dbReference>
<evidence type="ECO:0000256" key="9">
    <source>
        <dbReference type="ARBA" id="ARBA00023160"/>
    </source>
</evidence>
<dbReference type="InterPro" id="IPR016185">
    <property type="entry name" value="PreATP-grasp_dom_sf"/>
</dbReference>
<dbReference type="FunFam" id="2.40.50.100:FF:000005">
    <property type="entry name" value="Acetyl-CoA carboxylase 1"/>
    <property type="match status" value="1"/>
</dbReference>
<dbReference type="InterPro" id="IPR011763">
    <property type="entry name" value="COA_CT_C"/>
</dbReference>
<comment type="pathway">
    <text evidence="2">Lipid metabolism; malonyl-CoA biosynthesis; malonyl-CoA from acetyl-CoA: step 1/1.</text>
</comment>
<comment type="catalytic activity">
    <reaction evidence="12">
        <text>hydrogencarbonate + acetyl-CoA + ATP = malonyl-CoA + ADP + phosphate + H(+)</text>
        <dbReference type="Rhea" id="RHEA:11308"/>
        <dbReference type="ChEBI" id="CHEBI:15378"/>
        <dbReference type="ChEBI" id="CHEBI:17544"/>
        <dbReference type="ChEBI" id="CHEBI:30616"/>
        <dbReference type="ChEBI" id="CHEBI:43474"/>
        <dbReference type="ChEBI" id="CHEBI:57288"/>
        <dbReference type="ChEBI" id="CHEBI:57384"/>
        <dbReference type="ChEBI" id="CHEBI:456216"/>
        <dbReference type="EC" id="6.4.1.2"/>
    </reaction>
</comment>
<dbReference type="InterPro" id="IPR005479">
    <property type="entry name" value="CPAse_ATP-bd"/>
</dbReference>
<evidence type="ECO:0000313" key="21">
    <source>
        <dbReference type="EMBL" id="CAD7396619.1"/>
    </source>
</evidence>
<dbReference type="InterPro" id="IPR029045">
    <property type="entry name" value="ClpP/crotonase-like_dom_sf"/>
</dbReference>
<dbReference type="GO" id="GO:2001295">
    <property type="term" value="P:malonyl-CoA biosynthetic process"/>
    <property type="evidence" value="ECO:0007669"/>
    <property type="project" value="UniProtKB-UniPathway"/>
</dbReference>
<dbReference type="InterPro" id="IPR034733">
    <property type="entry name" value="AcCoA_carboxyl_beta"/>
</dbReference>